<dbReference type="Pfam" id="PF00702">
    <property type="entry name" value="Hydrolase"/>
    <property type="match status" value="1"/>
</dbReference>
<organism evidence="1 2">
    <name type="scientific">Congregibacter variabilis</name>
    <dbReference type="NCBI Taxonomy" id="3081200"/>
    <lineage>
        <taxon>Bacteria</taxon>
        <taxon>Pseudomonadati</taxon>
        <taxon>Pseudomonadota</taxon>
        <taxon>Gammaproteobacteria</taxon>
        <taxon>Cellvibrionales</taxon>
        <taxon>Halieaceae</taxon>
        <taxon>Congregibacter</taxon>
    </lineage>
</organism>
<dbReference type="GO" id="GO:0008253">
    <property type="term" value="F:5'-nucleotidase activity"/>
    <property type="evidence" value="ECO:0007669"/>
    <property type="project" value="UniProtKB-EC"/>
</dbReference>
<dbReference type="EMBL" id="CP136864">
    <property type="protein sequence ID" value="WOJ93181.1"/>
    <property type="molecule type" value="Genomic_DNA"/>
</dbReference>
<dbReference type="RefSeq" id="WP_407347839.1">
    <property type="nucleotide sequence ID" value="NZ_CP136864.1"/>
</dbReference>
<gene>
    <name evidence="1" type="primary">yrfG</name>
    <name evidence="1" type="ORF">R0135_15540</name>
</gene>
<name>A0ABZ0I519_9GAMM</name>
<proteinExistence type="predicted"/>
<dbReference type="InterPro" id="IPR050155">
    <property type="entry name" value="HAD-like_hydrolase_sf"/>
</dbReference>
<dbReference type="SUPFAM" id="SSF56784">
    <property type="entry name" value="HAD-like"/>
    <property type="match status" value="1"/>
</dbReference>
<dbReference type="Proteomes" id="UP001626537">
    <property type="component" value="Chromosome"/>
</dbReference>
<keyword evidence="1" id="KW-0378">Hydrolase</keyword>
<dbReference type="EC" id="3.1.3.5" evidence="1"/>
<dbReference type="NCBIfam" id="NF011564">
    <property type="entry name" value="PRK14988.1"/>
    <property type="match status" value="1"/>
</dbReference>
<dbReference type="Gene3D" id="3.40.50.1000">
    <property type="entry name" value="HAD superfamily/HAD-like"/>
    <property type="match status" value="1"/>
</dbReference>
<dbReference type="SFLD" id="SFLDG01129">
    <property type="entry name" value="C1.5:_HAD__Beta-PGM__Phosphata"/>
    <property type="match status" value="1"/>
</dbReference>
<accession>A0ABZ0I519</accession>
<reference evidence="1 2" key="1">
    <citation type="submission" date="2023-10" db="EMBL/GenBank/DDBJ databases">
        <title>Two novel species belonging to the OM43/NOR5 clade.</title>
        <authorList>
            <person name="Park M."/>
        </authorList>
    </citation>
    <scope>NUCLEOTIDE SEQUENCE [LARGE SCALE GENOMIC DNA]</scope>
    <source>
        <strain evidence="1 2">IMCC43200</strain>
    </source>
</reference>
<keyword evidence="2" id="KW-1185">Reference proteome</keyword>
<dbReference type="InterPro" id="IPR006439">
    <property type="entry name" value="HAD-SF_hydro_IA"/>
</dbReference>
<evidence type="ECO:0000313" key="2">
    <source>
        <dbReference type="Proteomes" id="UP001626537"/>
    </source>
</evidence>
<dbReference type="InterPro" id="IPR023214">
    <property type="entry name" value="HAD_sf"/>
</dbReference>
<dbReference type="InterPro" id="IPR036412">
    <property type="entry name" value="HAD-like_sf"/>
</dbReference>
<sequence length="220" mass="26138">MIDWPNIRTVLLDMDGTLLDLHYDNHFWMEYLPRAYAQARGIPEAEAMAHLHDSFTSVRGSLPWYCLDHWSQELDMDIPLLKREIKHMIRMRPYSLEFLRWLHTQPMDVLLVTNAHRETLNIKMAEVDITDWFDHIVVSHDLQAPKEQQVFWERLQELHPFDPETTLFIDDTESVLDAAQTYGIRHLLTLLQPDSSQQKRMDTRFPGIHHFDEIMPEVLP</sequence>
<dbReference type="PANTHER" id="PTHR43434">
    <property type="entry name" value="PHOSPHOGLYCOLATE PHOSPHATASE"/>
    <property type="match status" value="1"/>
</dbReference>
<dbReference type="PANTHER" id="PTHR43434:SF3">
    <property type="entry name" value="GMP_IMP NUCLEOTIDASE YRFG"/>
    <property type="match status" value="1"/>
</dbReference>
<protein>
    <submittedName>
        <fullName evidence="1">GMP/IMP nucleotidase</fullName>
        <ecNumber evidence="1">3.1.3.5</ecNumber>
    </submittedName>
</protein>
<dbReference type="SFLD" id="SFLDS00003">
    <property type="entry name" value="Haloacid_Dehalogenase"/>
    <property type="match status" value="1"/>
</dbReference>
<dbReference type="NCBIfam" id="TIGR01509">
    <property type="entry name" value="HAD-SF-IA-v3"/>
    <property type="match status" value="1"/>
</dbReference>
<evidence type="ECO:0000313" key="1">
    <source>
        <dbReference type="EMBL" id="WOJ93181.1"/>
    </source>
</evidence>